<sequence>MFSSKKQDPFFASLLKIAESVNEAVHYANDFKITSIADLKELSVTLKQYETDGDKLIHELIFMLNKSFMTPIEREDILELAVRMDDVLDGIEGCIAHFEMFSLTEVDDYMRDFLKYIVKSTDEIVAAMGHLTNKKLIAMRDHSILIKDYERKCDDVLRTSIKQLFLHEKDPIRIIQFKDIYEQLEEVADYCQDVANTMDTIIMRNA</sequence>
<comment type="similarity">
    <text evidence="1">Belongs to the UPF0111 family.</text>
</comment>
<dbReference type="EMBL" id="LILB01000009">
    <property type="protein sequence ID" value="KOO47323.1"/>
    <property type="molecule type" value="Genomic_DNA"/>
</dbReference>
<dbReference type="RefSeq" id="WP_053419127.1">
    <property type="nucleotide sequence ID" value="NZ_CP063302.1"/>
</dbReference>
<keyword evidence="3" id="KW-1185">Reference proteome</keyword>
<dbReference type="Pfam" id="PF01865">
    <property type="entry name" value="PhoU_div"/>
    <property type="match status" value="1"/>
</dbReference>
<dbReference type="AlphaFoldDB" id="A0A0M0L9K2"/>
<dbReference type="GeneID" id="301138761"/>
<evidence type="ECO:0008006" key="4">
    <source>
        <dbReference type="Google" id="ProtNLM"/>
    </source>
</evidence>
<accession>A0A0M0L9K2</accession>
<dbReference type="Gene3D" id="1.20.58.220">
    <property type="entry name" value="Phosphate transport system protein phou homolog 2, domain 2"/>
    <property type="match status" value="1"/>
</dbReference>
<dbReference type="OrthoDB" id="9797568at2"/>
<evidence type="ECO:0000256" key="1">
    <source>
        <dbReference type="ARBA" id="ARBA00008591"/>
    </source>
</evidence>
<organism evidence="2 3">
    <name type="scientific">Viridibacillus arvi</name>
    <dbReference type="NCBI Taxonomy" id="263475"/>
    <lineage>
        <taxon>Bacteria</taxon>
        <taxon>Bacillati</taxon>
        <taxon>Bacillota</taxon>
        <taxon>Bacilli</taxon>
        <taxon>Bacillales</taxon>
        <taxon>Caryophanaceae</taxon>
        <taxon>Viridibacillus</taxon>
    </lineage>
</organism>
<dbReference type="InterPro" id="IPR018445">
    <property type="entry name" value="Put_Phosphate_transp_reg"/>
</dbReference>
<dbReference type="InterPro" id="IPR038078">
    <property type="entry name" value="PhoU-like_sf"/>
</dbReference>
<dbReference type="Proteomes" id="UP000036867">
    <property type="component" value="Unassembled WGS sequence"/>
</dbReference>
<dbReference type="PANTHER" id="PTHR37298:SF1">
    <property type="entry name" value="UPF0111 PROTEIN YKAA"/>
    <property type="match status" value="1"/>
</dbReference>
<proteinExistence type="inferred from homology"/>
<dbReference type="STRING" id="263475.AMD00_21920"/>
<reference evidence="3" key="1">
    <citation type="submission" date="2015-08" db="EMBL/GenBank/DDBJ databases">
        <title>Fjat-10028 dsm 16317.</title>
        <authorList>
            <person name="Liu B."/>
            <person name="Wang J."/>
            <person name="Zhu Y."/>
            <person name="Liu G."/>
            <person name="Chen Q."/>
            <person name="Chen Z."/>
            <person name="Lan J."/>
            <person name="Che J."/>
            <person name="Ge C."/>
            <person name="Shi H."/>
            <person name="Pan Z."/>
            <person name="Liu X."/>
        </authorList>
    </citation>
    <scope>NUCLEOTIDE SEQUENCE [LARGE SCALE GENOMIC DNA]</scope>
    <source>
        <strain evidence="3">DSM 16317</strain>
    </source>
</reference>
<evidence type="ECO:0000313" key="3">
    <source>
        <dbReference type="Proteomes" id="UP000036867"/>
    </source>
</evidence>
<gene>
    <name evidence="2" type="ORF">AMD00_21920</name>
</gene>
<name>A0A0M0L9K2_9BACL</name>
<comment type="caution">
    <text evidence="2">The sequence shown here is derived from an EMBL/GenBank/DDBJ whole genome shotgun (WGS) entry which is preliminary data.</text>
</comment>
<dbReference type="PATRIC" id="fig|263475.3.peg.183"/>
<dbReference type="PANTHER" id="PTHR37298">
    <property type="entry name" value="UPF0111 PROTEIN YKAA"/>
    <property type="match status" value="1"/>
</dbReference>
<protein>
    <recommendedName>
        <fullName evidence="4">Phosphate transport regulator</fullName>
    </recommendedName>
</protein>
<evidence type="ECO:0000313" key="2">
    <source>
        <dbReference type="EMBL" id="KOO47323.1"/>
    </source>
</evidence>
<dbReference type="InterPro" id="IPR052912">
    <property type="entry name" value="UPF0111_domain"/>
</dbReference>